<name>A0A537K2R1_9BACT</name>
<accession>A0A537K2R1</accession>
<keyword evidence="1" id="KW-0732">Signal</keyword>
<dbReference type="EMBL" id="VBAK01000115">
    <property type="protein sequence ID" value="TMI90073.1"/>
    <property type="molecule type" value="Genomic_DNA"/>
</dbReference>
<evidence type="ECO:0000256" key="1">
    <source>
        <dbReference type="SAM" id="SignalP"/>
    </source>
</evidence>
<reference evidence="2 3" key="1">
    <citation type="journal article" date="2019" name="Nat. Microbiol.">
        <title>Mediterranean grassland soil C-N compound turnover is dependent on rainfall and depth, and is mediated by genomically divergent microorganisms.</title>
        <authorList>
            <person name="Diamond S."/>
            <person name="Andeer P.F."/>
            <person name="Li Z."/>
            <person name="Crits-Christoph A."/>
            <person name="Burstein D."/>
            <person name="Anantharaman K."/>
            <person name="Lane K.R."/>
            <person name="Thomas B.C."/>
            <person name="Pan C."/>
            <person name="Northen T.R."/>
            <person name="Banfield J.F."/>
        </authorList>
    </citation>
    <scope>NUCLEOTIDE SEQUENCE [LARGE SCALE GENOMIC DNA]</scope>
    <source>
        <strain evidence="2">NP_3</strain>
    </source>
</reference>
<sequence length="141" mass="15091">MQNALRWALAPAVVVALALAIQGTSAQEMGMKIEIKTAITHAGFASKYDSLNEVTLHLHHVVNCLVGPDDKLFDKAAGNPCQGQGKGVLPEIKASMGTDQEYNVAWWLAHLGDEAIAMKNLAQAKAAAHIIEVQLTSMSKM</sequence>
<evidence type="ECO:0000313" key="3">
    <source>
        <dbReference type="Proteomes" id="UP000318509"/>
    </source>
</evidence>
<organism evidence="2 3">
    <name type="scientific">Candidatus Segetimicrobium genomatis</name>
    <dbReference type="NCBI Taxonomy" id="2569760"/>
    <lineage>
        <taxon>Bacteria</taxon>
        <taxon>Bacillati</taxon>
        <taxon>Candidatus Sysuimicrobiota</taxon>
        <taxon>Candidatus Sysuimicrobiia</taxon>
        <taxon>Candidatus Sysuimicrobiales</taxon>
        <taxon>Candidatus Segetimicrobiaceae</taxon>
        <taxon>Candidatus Segetimicrobium</taxon>
    </lineage>
</organism>
<protein>
    <submittedName>
        <fullName evidence="2">Uncharacterized protein</fullName>
    </submittedName>
</protein>
<dbReference type="AlphaFoldDB" id="A0A537K2R1"/>
<evidence type="ECO:0000313" key="2">
    <source>
        <dbReference type="EMBL" id="TMI90073.1"/>
    </source>
</evidence>
<gene>
    <name evidence="2" type="ORF">E6H00_07725</name>
</gene>
<feature type="signal peptide" evidence="1">
    <location>
        <begin position="1"/>
        <end position="26"/>
    </location>
</feature>
<feature type="chain" id="PRO_5022203791" evidence="1">
    <location>
        <begin position="27"/>
        <end position="141"/>
    </location>
</feature>
<comment type="caution">
    <text evidence="2">The sequence shown here is derived from an EMBL/GenBank/DDBJ whole genome shotgun (WGS) entry which is preliminary data.</text>
</comment>
<dbReference type="Proteomes" id="UP000318509">
    <property type="component" value="Unassembled WGS sequence"/>
</dbReference>
<proteinExistence type="predicted"/>